<feature type="transmembrane region" description="Helical" evidence="6">
    <location>
        <begin position="269"/>
        <end position="286"/>
    </location>
</feature>
<feature type="domain" description="EamA" evidence="7">
    <location>
        <begin position="6"/>
        <end position="138"/>
    </location>
</feature>
<dbReference type="InterPro" id="IPR000620">
    <property type="entry name" value="EamA_dom"/>
</dbReference>
<evidence type="ECO:0000313" key="9">
    <source>
        <dbReference type="Proteomes" id="UP001231445"/>
    </source>
</evidence>
<dbReference type="GO" id="GO:0016020">
    <property type="term" value="C:membrane"/>
    <property type="evidence" value="ECO:0007669"/>
    <property type="project" value="UniProtKB-SubCell"/>
</dbReference>
<evidence type="ECO:0000259" key="7">
    <source>
        <dbReference type="Pfam" id="PF00892"/>
    </source>
</evidence>
<feature type="transmembrane region" description="Helical" evidence="6">
    <location>
        <begin position="67"/>
        <end position="91"/>
    </location>
</feature>
<dbReference type="PANTHER" id="PTHR22911">
    <property type="entry name" value="ACYL-MALONYL CONDENSING ENZYME-RELATED"/>
    <property type="match status" value="1"/>
</dbReference>
<feature type="transmembrane region" description="Helical" evidence="6">
    <location>
        <begin position="180"/>
        <end position="202"/>
    </location>
</feature>
<evidence type="ECO:0000256" key="2">
    <source>
        <dbReference type="ARBA" id="ARBA00009853"/>
    </source>
</evidence>
<name>A0A9Y2B5S9_9SPHN</name>
<feature type="transmembrane region" description="Helical" evidence="6">
    <location>
        <begin position="97"/>
        <end position="115"/>
    </location>
</feature>
<dbReference type="InterPro" id="IPR037185">
    <property type="entry name" value="EmrE-like"/>
</dbReference>
<feature type="transmembrane region" description="Helical" evidence="6">
    <location>
        <begin position="145"/>
        <end position="168"/>
    </location>
</feature>
<comment type="similarity">
    <text evidence="2">Belongs to the drug/metabolite transporter (DMT) superfamily. 10 TMS drug/metabolite exporter (DME) (TC 2.A.7.3) family.</text>
</comment>
<evidence type="ECO:0000256" key="4">
    <source>
        <dbReference type="ARBA" id="ARBA00022989"/>
    </source>
</evidence>
<dbReference type="RefSeq" id="WP_285974893.1">
    <property type="nucleotide sequence ID" value="NZ_CP127221.1"/>
</dbReference>
<organism evidence="8 9">
    <name type="scientific">Altererythrobacter rubellus</name>
    <dbReference type="NCBI Taxonomy" id="2173831"/>
    <lineage>
        <taxon>Bacteria</taxon>
        <taxon>Pseudomonadati</taxon>
        <taxon>Pseudomonadota</taxon>
        <taxon>Alphaproteobacteria</taxon>
        <taxon>Sphingomonadales</taxon>
        <taxon>Erythrobacteraceae</taxon>
        <taxon>Altererythrobacter</taxon>
    </lineage>
</organism>
<feature type="transmembrane region" description="Helical" evidence="6">
    <location>
        <begin position="122"/>
        <end position="139"/>
    </location>
</feature>
<keyword evidence="4 6" id="KW-1133">Transmembrane helix</keyword>
<evidence type="ECO:0000256" key="6">
    <source>
        <dbReference type="SAM" id="Phobius"/>
    </source>
</evidence>
<feature type="transmembrane region" description="Helical" evidence="6">
    <location>
        <begin position="214"/>
        <end position="232"/>
    </location>
</feature>
<dbReference type="EMBL" id="CP127221">
    <property type="protein sequence ID" value="WIW94576.1"/>
    <property type="molecule type" value="Genomic_DNA"/>
</dbReference>
<comment type="subcellular location">
    <subcellularLocation>
        <location evidence="1">Membrane</location>
        <topology evidence="1">Multi-pass membrane protein</topology>
    </subcellularLocation>
</comment>
<dbReference type="AlphaFoldDB" id="A0A9Y2B5S9"/>
<dbReference type="KEGG" id="arue:QQX03_06175"/>
<protein>
    <submittedName>
        <fullName evidence="8">DMT family transporter</fullName>
    </submittedName>
</protein>
<keyword evidence="3 6" id="KW-0812">Transmembrane</keyword>
<proteinExistence type="inferred from homology"/>
<evidence type="ECO:0000313" key="8">
    <source>
        <dbReference type="EMBL" id="WIW94576.1"/>
    </source>
</evidence>
<gene>
    <name evidence="8" type="ORF">QQX03_06175</name>
</gene>
<accession>A0A9Y2B5S9</accession>
<dbReference type="Proteomes" id="UP001231445">
    <property type="component" value="Chromosome"/>
</dbReference>
<dbReference type="Pfam" id="PF00892">
    <property type="entry name" value="EamA"/>
    <property type="match status" value="2"/>
</dbReference>
<evidence type="ECO:0000256" key="1">
    <source>
        <dbReference type="ARBA" id="ARBA00004141"/>
    </source>
</evidence>
<sequence length="296" mass="31021">MQDTRSGILLAVIGFATLSVGDAVLKSMAGDWPVTAVAALRFTIGAIALSALLGLSEGKAGFRPNKPWLQVARGLCLAGASLAFFSAIFVMPLAETMAITFLSPVLTAVLSGPLLGEKVNRAVWAACIAALVGVTFILRPNLAEIGWLAILPLISAVFFSLMIIANRASAGTGSALAMQAYMAVIAAPILIMATIAGEYSAIDELSISWPQFDVVLRCAFVALTATTAHWLVYLGTMRAGASQVAPASYIQMLVATILGWWFFGDVPDVITLIGACIIIGAGIFLWHQSTGDKEMA</sequence>
<evidence type="ECO:0000256" key="3">
    <source>
        <dbReference type="ARBA" id="ARBA00022692"/>
    </source>
</evidence>
<keyword evidence="5 6" id="KW-0472">Membrane</keyword>
<feature type="transmembrane region" description="Helical" evidence="6">
    <location>
        <begin position="244"/>
        <end position="263"/>
    </location>
</feature>
<feature type="domain" description="EamA" evidence="7">
    <location>
        <begin position="149"/>
        <end position="283"/>
    </location>
</feature>
<feature type="transmembrane region" description="Helical" evidence="6">
    <location>
        <begin position="33"/>
        <end position="55"/>
    </location>
</feature>
<dbReference type="PANTHER" id="PTHR22911:SF6">
    <property type="entry name" value="SOLUTE CARRIER FAMILY 35 MEMBER G1"/>
    <property type="match status" value="1"/>
</dbReference>
<evidence type="ECO:0000256" key="5">
    <source>
        <dbReference type="ARBA" id="ARBA00023136"/>
    </source>
</evidence>
<dbReference type="SUPFAM" id="SSF103481">
    <property type="entry name" value="Multidrug resistance efflux transporter EmrE"/>
    <property type="match status" value="2"/>
</dbReference>
<keyword evidence="9" id="KW-1185">Reference proteome</keyword>
<reference evidence="8 9" key="1">
    <citation type="submission" date="2023-06" db="EMBL/GenBank/DDBJ databases">
        <title>Altererythrobacter rubellus NBRC 112769 genome.</title>
        <authorList>
            <person name="Zhang K."/>
        </authorList>
    </citation>
    <scope>NUCLEOTIDE SEQUENCE [LARGE SCALE GENOMIC DNA]</scope>
    <source>
        <strain evidence="8 9">NBRC 112769</strain>
    </source>
</reference>